<evidence type="ECO:0000256" key="9">
    <source>
        <dbReference type="ARBA" id="ARBA00023010"/>
    </source>
</evidence>
<keyword evidence="5 12" id="KW-0999">Mitochondrion inner membrane</keyword>
<comment type="subcellular location">
    <subcellularLocation>
        <location evidence="1 12">Mitochondrion inner membrane</location>
        <topology evidence="1 12">Multi-pass membrane protein</topology>
    </subcellularLocation>
</comment>
<keyword evidence="8 12" id="KW-1133">Transmembrane helix</keyword>
<evidence type="ECO:0000256" key="5">
    <source>
        <dbReference type="ARBA" id="ARBA00022792"/>
    </source>
</evidence>
<feature type="transmembrane region" description="Helical" evidence="12">
    <location>
        <begin position="52"/>
        <end position="74"/>
    </location>
</feature>
<evidence type="ECO:0000313" key="13">
    <source>
        <dbReference type="EMBL" id="GAT51740.1"/>
    </source>
</evidence>
<keyword evidence="11 12" id="KW-0472">Membrane</keyword>
<reference evidence="13" key="1">
    <citation type="submission" date="2014-09" db="EMBL/GenBank/DDBJ databases">
        <title>Genome sequence of the luminous mushroom Mycena chlorophos for searching fungal bioluminescence genes.</title>
        <authorList>
            <person name="Tanaka Y."/>
            <person name="Kasuga D."/>
            <person name="Oba Y."/>
            <person name="Hase S."/>
            <person name="Sato K."/>
            <person name="Oba Y."/>
            <person name="Sakakibara Y."/>
        </authorList>
    </citation>
    <scope>NUCLEOTIDE SEQUENCE</scope>
</reference>
<evidence type="ECO:0000256" key="4">
    <source>
        <dbReference type="ARBA" id="ARBA00022692"/>
    </source>
</evidence>
<accession>A0ABQ0LKU5</accession>
<evidence type="ECO:0000256" key="7">
    <source>
        <dbReference type="ARBA" id="ARBA00022946"/>
    </source>
</evidence>
<organism evidence="13 14">
    <name type="scientific">Mycena chlorophos</name>
    <name type="common">Agaric fungus</name>
    <name type="synonym">Agaricus chlorophos</name>
    <dbReference type="NCBI Taxonomy" id="658473"/>
    <lineage>
        <taxon>Eukaryota</taxon>
        <taxon>Fungi</taxon>
        <taxon>Dikarya</taxon>
        <taxon>Basidiomycota</taxon>
        <taxon>Agaricomycotina</taxon>
        <taxon>Agaricomycetes</taxon>
        <taxon>Agaricomycetidae</taxon>
        <taxon>Agaricales</taxon>
        <taxon>Marasmiineae</taxon>
        <taxon>Mycenaceae</taxon>
        <taxon>Mycena</taxon>
    </lineage>
</organism>
<dbReference type="PANTHER" id="PTHR28021">
    <property type="entry name" value="PRESEQUENCE TRANSLOCATED-ASSOCIATED MOTOR SUBUNIT PAM17, MITOCHONDRIAL"/>
    <property type="match status" value="1"/>
</dbReference>
<evidence type="ECO:0000256" key="8">
    <source>
        <dbReference type="ARBA" id="ARBA00022989"/>
    </source>
</evidence>
<name>A0ABQ0LKU5_MYCCL</name>
<dbReference type="Pfam" id="PF08566">
    <property type="entry name" value="Pam17"/>
    <property type="match status" value="1"/>
</dbReference>
<dbReference type="InterPro" id="IPR013875">
    <property type="entry name" value="Pam17"/>
</dbReference>
<proteinExistence type="inferred from homology"/>
<dbReference type="Proteomes" id="UP000815677">
    <property type="component" value="Unassembled WGS sequence"/>
</dbReference>
<evidence type="ECO:0000256" key="10">
    <source>
        <dbReference type="ARBA" id="ARBA00023128"/>
    </source>
</evidence>
<evidence type="ECO:0000256" key="2">
    <source>
        <dbReference type="ARBA" id="ARBA00006837"/>
    </source>
</evidence>
<keyword evidence="9 12" id="KW-0811">Translocation</keyword>
<evidence type="ECO:0000313" key="14">
    <source>
        <dbReference type="Proteomes" id="UP000815677"/>
    </source>
</evidence>
<comment type="similarity">
    <text evidence="2 12">Belongs to the PAM17 family.</text>
</comment>
<feature type="transmembrane region" description="Helical" evidence="12">
    <location>
        <begin position="86"/>
        <end position="107"/>
    </location>
</feature>
<keyword evidence="4 12" id="KW-0812">Transmembrane</keyword>
<dbReference type="EMBL" id="DF847316">
    <property type="protein sequence ID" value="GAT51739.1"/>
    <property type="molecule type" value="Genomic_DNA"/>
</dbReference>
<evidence type="ECO:0000256" key="3">
    <source>
        <dbReference type="ARBA" id="ARBA00022448"/>
    </source>
</evidence>
<evidence type="ECO:0000256" key="6">
    <source>
        <dbReference type="ARBA" id="ARBA00022927"/>
    </source>
</evidence>
<dbReference type="PANTHER" id="PTHR28021:SF1">
    <property type="entry name" value="PRESEQUENCE TRANSLOCATED-ASSOCIATED MOTOR SUBUNIT PAM17, MITOCHONDRIAL"/>
    <property type="match status" value="1"/>
</dbReference>
<sequence>MQKFKSALRQPLRNIGRAPHSTRFNSTTTSSGQPSWSEYFAQRKRRRYFQTAATIPTAAIGFLAGSAYFGSLQADATKPVMGIDPLLFYGGCVILCGGAGWVVGPSLGGSIWRIFHRQSVAQIDALDREFFKHVARNRVDATLQSATNPIPDYYGEKVGSLAQYRQWLRDQNKYRRKAAPLREE</sequence>
<keyword evidence="10 12" id="KW-0496">Mitochondrion</keyword>
<gene>
    <name evidence="13" type="ORF">MCHLO_08855</name>
</gene>
<comment type="function">
    <text evidence="12">Component of the PAM complex, a complex required for the translocation of transit peptide-containing proteins from the inner membrane into the mitochondrial matrix in an ATP-dependent manner.</text>
</comment>
<keyword evidence="6 12" id="KW-0653">Protein transport</keyword>
<evidence type="ECO:0000256" key="12">
    <source>
        <dbReference type="RuleBase" id="RU367146"/>
    </source>
</evidence>
<evidence type="ECO:0000256" key="1">
    <source>
        <dbReference type="ARBA" id="ARBA00004448"/>
    </source>
</evidence>
<comment type="subunit">
    <text evidence="12">Component of the PAM complex.</text>
</comment>
<protein>
    <recommendedName>
        <fullName evidence="12">Presequence translocated-associated motor subunit PAM17</fullName>
    </recommendedName>
</protein>
<evidence type="ECO:0000256" key="11">
    <source>
        <dbReference type="ARBA" id="ARBA00023136"/>
    </source>
</evidence>
<keyword evidence="14" id="KW-1185">Reference proteome</keyword>
<dbReference type="EMBL" id="DF847316">
    <property type="protein sequence ID" value="GAT51740.1"/>
    <property type="molecule type" value="Genomic_DNA"/>
</dbReference>
<keyword evidence="3 12" id="KW-0813">Transport</keyword>
<keyword evidence="7" id="KW-0809">Transit peptide</keyword>